<feature type="chain" id="PRO_5014899448" description="Bifunctional inhibitor/plant lipid transfer protein/seed storage helical domain-containing protein" evidence="3">
    <location>
        <begin position="25"/>
        <end position="119"/>
    </location>
</feature>
<dbReference type="PRINTS" id="PR00382">
    <property type="entry name" value="LIPIDTRNSFER"/>
</dbReference>
<evidence type="ECO:0000256" key="1">
    <source>
        <dbReference type="ARBA" id="ARBA00009748"/>
    </source>
</evidence>
<dbReference type="Pfam" id="PF14368">
    <property type="entry name" value="LTP_2"/>
    <property type="match status" value="1"/>
</dbReference>
<name>A0A2N9EMT1_FAGSY</name>
<dbReference type="AlphaFoldDB" id="A0A2N9EMT1"/>
<dbReference type="GO" id="GO:0008289">
    <property type="term" value="F:lipid binding"/>
    <property type="evidence" value="ECO:0007669"/>
    <property type="project" value="InterPro"/>
</dbReference>
<proteinExistence type="inferred from homology"/>
<sequence>MFNKMKGCAVIAFGLMILVLNATARPSNDVPCKDPVFALMPCELFFVGYGPTTPNPDCCQSAQDVLKQADTTEKRRVLCDCFKHIAKAFDYRSDRAKQFPQLCKIDAWVPIDTDVDCNS</sequence>
<dbReference type="InterPro" id="IPR016140">
    <property type="entry name" value="Bifunc_inhib/LTP/seed_store"/>
</dbReference>
<protein>
    <recommendedName>
        <fullName evidence="4">Bifunctional inhibitor/plant lipid transfer protein/seed storage helical domain-containing protein</fullName>
    </recommendedName>
</protein>
<accession>A0A2N9EMT1</accession>
<dbReference type="InterPro" id="IPR000528">
    <property type="entry name" value="Plant_nsLTP"/>
</dbReference>
<dbReference type="GO" id="GO:0006869">
    <property type="term" value="P:lipid transport"/>
    <property type="evidence" value="ECO:0007669"/>
    <property type="project" value="InterPro"/>
</dbReference>
<dbReference type="Gene3D" id="1.10.110.10">
    <property type="entry name" value="Plant lipid-transfer and hydrophobic proteins"/>
    <property type="match status" value="1"/>
</dbReference>
<dbReference type="PANTHER" id="PTHR33076">
    <property type="entry name" value="NON-SPECIFIC LIPID-TRANSFER PROTEIN 2-RELATED"/>
    <property type="match status" value="1"/>
</dbReference>
<evidence type="ECO:0000313" key="5">
    <source>
        <dbReference type="EMBL" id="SPC76095.1"/>
    </source>
</evidence>
<dbReference type="InterPro" id="IPR036312">
    <property type="entry name" value="Bifun_inhib/LTP/seed_sf"/>
</dbReference>
<keyword evidence="3" id="KW-0732">Signal</keyword>
<reference evidence="5" key="1">
    <citation type="submission" date="2018-02" db="EMBL/GenBank/DDBJ databases">
        <authorList>
            <person name="Cohen D.B."/>
            <person name="Kent A.D."/>
        </authorList>
    </citation>
    <scope>NUCLEOTIDE SEQUENCE</scope>
</reference>
<evidence type="ECO:0000256" key="3">
    <source>
        <dbReference type="SAM" id="SignalP"/>
    </source>
</evidence>
<gene>
    <name evidence="5" type="ORF">FSB_LOCUS3977</name>
</gene>
<evidence type="ECO:0000256" key="2">
    <source>
        <dbReference type="ARBA" id="ARBA00023157"/>
    </source>
</evidence>
<organism evidence="5">
    <name type="scientific">Fagus sylvatica</name>
    <name type="common">Beechnut</name>
    <dbReference type="NCBI Taxonomy" id="28930"/>
    <lineage>
        <taxon>Eukaryota</taxon>
        <taxon>Viridiplantae</taxon>
        <taxon>Streptophyta</taxon>
        <taxon>Embryophyta</taxon>
        <taxon>Tracheophyta</taxon>
        <taxon>Spermatophyta</taxon>
        <taxon>Magnoliopsida</taxon>
        <taxon>eudicotyledons</taxon>
        <taxon>Gunneridae</taxon>
        <taxon>Pentapetalae</taxon>
        <taxon>rosids</taxon>
        <taxon>fabids</taxon>
        <taxon>Fagales</taxon>
        <taxon>Fagaceae</taxon>
        <taxon>Fagus</taxon>
    </lineage>
</organism>
<keyword evidence="2" id="KW-1015">Disulfide bond</keyword>
<dbReference type="EMBL" id="OIVN01000198">
    <property type="protein sequence ID" value="SPC76095.1"/>
    <property type="molecule type" value="Genomic_DNA"/>
</dbReference>
<comment type="similarity">
    <text evidence="1">Belongs to the plant LTP family.</text>
</comment>
<evidence type="ECO:0000259" key="4">
    <source>
        <dbReference type="Pfam" id="PF14368"/>
    </source>
</evidence>
<feature type="domain" description="Bifunctional inhibitor/plant lipid transfer protein/seed storage helical" evidence="4">
    <location>
        <begin position="21"/>
        <end position="106"/>
    </location>
</feature>
<dbReference type="SUPFAM" id="SSF47699">
    <property type="entry name" value="Bifunctional inhibitor/lipid-transfer protein/seed storage 2S albumin"/>
    <property type="match status" value="1"/>
</dbReference>
<feature type="signal peptide" evidence="3">
    <location>
        <begin position="1"/>
        <end position="24"/>
    </location>
</feature>